<sequence length="87" mass="8941">MADRRRNTGACNDTCGCPSPCPGGQACRCTPSSETSTWEDPNMEHMRCSCGDHCGCNPCTCTKTGISGAGKAFCKCAEGCTCATCGS</sequence>
<evidence type="ECO:0000256" key="1">
    <source>
        <dbReference type="ARBA" id="ARBA00005802"/>
    </source>
</evidence>
<name>A0A834ZG59_TETSI</name>
<evidence type="ECO:0000256" key="3">
    <source>
        <dbReference type="ARBA" id="ARBA00022851"/>
    </source>
</evidence>
<dbReference type="InterPro" id="IPR000316">
    <property type="entry name" value="Metallthion_15"/>
</dbReference>
<dbReference type="OMA" id="NCNCASC"/>
<dbReference type="Pfam" id="PF02068">
    <property type="entry name" value="Metallothio_PEC"/>
    <property type="match status" value="1"/>
</dbReference>
<keyword evidence="3" id="KW-0480">Metal-thiolate cluster</keyword>
<keyword evidence="5" id="KW-1185">Reference proteome</keyword>
<dbReference type="OrthoDB" id="1929463at2759"/>
<evidence type="ECO:0000313" key="4">
    <source>
        <dbReference type="EMBL" id="KAF8406715.1"/>
    </source>
</evidence>
<gene>
    <name evidence="4" type="ORF">HHK36_008807</name>
</gene>
<evidence type="ECO:0008006" key="6">
    <source>
        <dbReference type="Google" id="ProtNLM"/>
    </source>
</evidence>
<dbReference type="Proteomes" id="UP000655225">
    <property type="component" value="Unassembled WGS sequence"/>
</dbReference>
<keyword evidence="2" id="KW-0479">Metal-binding</keyword>
<dbReference type="PROSITE" id="PS51257">
    <property type="entry name" value="PROKAR_LIPOPROTEIN"/>
    <property type="match status" value="1"/>
</dbReference>
<protein>
    <recommendedName>
        <fullName evidence="6">Metallothionein</fullName>
    </recommendedName>
</protein>
<evidence type="ECO:0000256" key="2">
    <source>
        <dbReference type="ARBA" id="ARBA00022723"/>
    </source>
</evidence>
<comment type="caution">
    <text evidence="4">The sequence shown here is derived from an EMBL/GenBank/DDBJ whole genome shotgun (WGS) entry which is preliminary data.</text>
</comment>
<dbReference type="AlphaFoldDB" id="A0A834ZG59"/>
<reference evidence="4 5" key="1">
    <citation type="submission" date="2020-04" db="EMBL/GenBank/DDBJ databases">
        <title>Plant Genome Project.</title>
        <authorList>
            <person name="Zhang R.-G."/>
        </authorList>
    </citation>
    <scope>NUCLEOTIDE SEQUENCE [LARGE SCALE GENOMIC DNA]</scope>
    <source>
        <strain evidence="4">YNK0</strain>
        <tissue evidence="4">Leaf</tissue>
    </source>
</reference>
<dbReference type="EMBL" id="JABCRI010000005">
    <property type="protein sequence ID" value="KAF8406715.1"/>
    <property type="molecule type" value="Genomic_DNA"/>
</dbReference>
<proteinExistence type="inferred from homology"/>
<dbReference type="GO" id="GO:0008270">
    <property type="term" value="F:zinc ion binding"/>
    <property type="evidence" value="ECO:0007669"/>
    <property type="project" value="InterPro"/>
</dbReference>
<comment type="similarity">
    <text evidence="1">Belongs to the metallothionein superfamily. Type 15 family.</text>
</comment>
<dbReference type="PRINTS" id="PR00877">
    <property type="entry name" value="MTPLANTPEC"/>
</dbReference>
<evidence type="ECO:0000313" key="5">
    <source>
        <dbReference type="Proteomes" id="UP000655225"/>
    </source>
</evidence>
<dbReference type="PANTHER" id="PTHR48198">
    <property type="entry name" value="EC PROTEIN HOMOLOG"/>
    <property type="match status" value="1"/>
</dbReference>
<organism evidence="4 5">
    <name type="scientific">Tetracentron sinense</name>
    <name type="common">Spur-leaf</name>
    <dbReference type="NCBI Taxonomy" id="13715"/>
    <lineage>
        <taxon>Eukaryota</taxon>
        <taxon>Viridiplantae</taxon>
        <taxon>Streptophyta</taxon>
        <taxon>Embryophyta</taxon>
        <taxon>Tracheophyta</taxon>
        <taxon>Spermatophyta</taxon>
        <taxon>Magnoliopsida</taxon>
        <taxon>Trochodendrales</taxon>
        <taxon>Trochodendraceae</taxon>
        <taxon>Tetracentron</taxon>
    </lineage>
</organism>
<accession>A0A834ZG59</accession>
<dbReference type="PANTHER" id="PTHR48198:SF1">
    <property type="entry name" value="METALLOTHIONEIN-LIKE PROTEIN 4A-RELATED"/>
    <property type="match status" value="1"/>
</dbReference>